<gene>
    <name evidence="2" type="ORF">HNE05_11380</name>
</gene>
<dbReference type="PANTHER" id="PTHR38834">
    <property type="entry name" value="PERIPLASMIC SUBSTRATE BINDING PROTEIN FAMILY 3"/>
    <property type="match status" value="1"/>
</dbReference>
<sequence length="243" mass="27564">MPTTSARLLCLLILLLPLPAWAEALQLFSVQAPPLTSNEPGQHGLVGEVVLAALAAEKLDYRLHMPPWPRAQKQVQEGRDLLIMPLSRIPSREKLYTWITPIFHIQRAFFSLGTPVRSMAEARLQLRKIGVGLGSAQHQQLLDAGFREDQLLVLKIDENPALMLEMGRLDAWFNGIPEARYFWEKVGKHELHSSPPLVSNDLYLACSLECDPDLVERLRRRLQLMQASGEIARIQARYARYTD</sequence>
<dbReference type="SUPFAM" id="SSF53850">
    <property type="entry name" value="Periplasmic binding protein-like II"/>
    <property type="match status" value="1"/>
</dbReference>
<dbReference type="RefSeq" id="WP_173208360.1">
    <property type="nucleotide sequence ID" value="NZ_CP053697.2"/>
</dbReference>
<evidence type="ECO:0000256" key="1">
    <source>
        <dbReference type="SAM" id="SignalP"/>
    </source>
</evidence>
<organism evidence="2 3">
    <name type="scientific">Aquipseudomonas campi</name>
    <dbReference type="NCBI Taxonomy" id="2731681"/>
    <lineage>
        <taxon>Bacteria</taxon>
        <taxon>Pseudomonadati</taxon>
        <taxon>Pseudomonadota</taxon>
        <taxon>Gammaproteobacteria</taxon>
        <taxon>Pseudomonadales</taxon>
        <taxon>Pseudomonadaceae</taxon>
        <taxon>Aquipseudomonas</taxon>
    </lineage>
</organism>
<feature type="chain" id="PRO_5026958170" evidence="1">
    <location>
        <begin position="23"/>
        <end position="243"/>
    </location>
</feature>
<dbReference type="KEGG" id="pcam:HNE05_11380"/>
<dbReference type="Gene3D" id="3.40.190.10">
    <property type="entry name" value="Periplasmic binding protein-like II"/>
    <property type="match status" value="2"/>
</dbReference>
<accession>A0A6M8FVK5</accession>
<evidence type="ECO:0000313" key="2">
    <source>
        <dbReference type="EMBL" id="QKE63926.1"/>
    </source>
</evidence>
<keyword evidence="1" id="KW-0732">Signal</keyword>
<reference evidence="2" key="1">
    <citation type="submission" date="2020-07" db="EMBL/GenBank/DDBJ databases">
        <title>Nitrate ammonifying Pseudomonas campi sp. nov. isolated from German agricultural grassland.</title>
        <authorList>
            <person name="Timsy T."/>
            <person name="Ulrich A."/>
            <person name="Spanner T."/>
            <person name="Foesel B."/>
            <person name="Kolb S."/>
            <person name="Horn M.A."/>
            <person name="Behrendt U."/>
        </authorList>
    </citation>
    <scope>NUCLEOTIDE SEQUENCE</scope>
    <source>
        <strain evidence="2">S1-A32-2</strain>
    </source>
</reference>
<evidence type="ECO:0000313" key="3">
    <source>
        <dbReference type="Proteomes" id="UP000501379"/>
    </source>
</evidence>
<dbReference type="PANTHER" id="PTHR38834:SF3">
    <property type="entry name" value="SOLUTE-BINDING PROTEIN FAMILY 3_N-TERMINAL DOMAIN-CONTAINING PROTEIN"/>
    <property type="match status" value="1"/>
</dbReference>
<protein>
    <submittedName>
        <fullName evidence="2">Transporter substrate-binding domain-containing protein</fullName>
    </submittedName>
</protein>
<name>A0A6M8FVK5_9GAMM</name>
<dbReference type="EMBL" id="CP053697">
    <property type="protein sequence ID" value="QKE63926.1"/>
    <property type="molecule type" value="Genomic_DNA"/>
</dbReference>
<proteinExistence type="predicted"/>
<keyword evidence="3" id="KW-1185">Reference proteome</keyword>
<feature type="signal peptide" evidence="1">
    <location>
        <begin position="1"/>
        <end position="22"/>
    </location>
</feature>
<dbReference type="AlphaFoldDB" id="A0A6M8FVK5"/>
<dbReference type="Proteomes" id="UP000501379">
    <property type="component" value="Chromosome"/>
</dbReference>